<feature type="compositionally biased region" description="Low complexity" evidence="1">
    <location>
        <begin position="172"/>
        <end position="188"/>
    </location>
</feature>
<feature type="non-terminal residue" evidence="2">
    <location>
        <position position="1"/>
    </location>
</feature>
<reference evidence="2" key="1">
    <citation type="submission" date="2014-05" db="EMBL/GenBank/DDBJ databases">
        <authorList>
            <person name="Chronopoulou M."/>
        </authorList>
    </citation>
    <scope>NUCLEOTIDE SEQUENCE</scope>
    <source>
        <tissue evidence="2">Whole organism</tissue>
    </source>
</reference>
<name>A0A0K2URW4_LEPSM</name>
<dbReference type="AlphaFoldDB" id="A0A0K2URW4"/>
<feature type="region of interest" description="Disordered" evidence="1">
    <location>
        <begin position="164"/>
        <end position="195"/>
    </location>
</feature>
<accession>A0A0K2URW4</accession>
<sequence length="305" mass="34217">SLLRRVIATAQSLNSSSPTSKEKNISLSRNNSFLKALHSLENLDEEDKSEDKSCTSNVVNENDDLIQELQDDFLSHNSDSDDYTSCFRRLSVLEEVSEESDPSLSLADDHLIINSSFSTSHKPLGVSSFNSKSLDTFNFHSSSRLFKLSQEEEESNLFRSTSRPLIISDPGTTTTTTITTPSSTSSSSEDLEDQLPKSYSTHPYIRVSISSCESVLYLSAHSESQLSSTFGSPPFATPIGSPWNSPRGSFEVPFFSKRRLSEPENPSEHKQFSRLLELPRCRGRSQSLKVRSRKRTTIDLWLELW</sequence>
<protein>
    <submittedName>
        <fullName evidence="2">Uncharacterized protein</fullName>
    </submittedName>
</protein>
<evidence type="ECO:0000256" key="1">
    <source>
        <dbReference type="SAM" id="MobiDB-lite"/>
    </source>
</evidence>
<evidence type="ECO:0000313" key="2">
    <source>
        <dbReference type="EMBL" id="CDW40795.1"/>
    </source>
</evidence>
<organism evidence="2">
    <name type="scientific">Lepeophtheirus salmonis</name>
    <name type="common">Salmon louse</name>
    <name type="synonym">Caligus salmonis</name>
    <dbReference type="NCBI Taxonomy" id="72036"/>
    <lineage>
        <taxon>Eukaryota</taxon>
        <taxon>Metazoa</taxon>
        <taxon>Ecdysozoa</taxon>
        <taxon>Arthropoda</taxon>
        <taxon>Crustacea</taxon>
        <taxon>Multicrustacea</taxon>
        <taxon>Hexanauplia</taxon>
        <taxon>Copepoda</taxon>
        <taxon>Siphonostomatoida</taxon>
        <taxon>Caligidae</taxon>
        <taxon>Lepeophtheirus</taxon>
    </lineage>
</organism>
<dbReference type="EMBL" id="HACA01023434">
    <property type="protein sequence ID" value="CDW40795.1"/>
    <property type="molecule type" value="Transcribed_RNA"/>
</dbReference>
<proteinExistence type="predicted"/>